<dbReference type="InterPro" id="IPR006037">
    <property type="entry name" value="RCK_C"/>
</dbReference>
<keyword evidence="5 7" id="KW-1133">Transmembrane helix</keyword>
<feature type="transmembrane region" description="Helical" evidence="7">
    <location>
        <begin position="559"/>
        <end position="579"/>
    </location>
</feature>
<evidence type="ECO:0000256" key="7">
    <source>
        <dbReference type="SAM" id="Phobius"/>
    </source>
</evidence>
<dbReference type="InterPro" id="IPR036721">
    <property type="entry name" value="RCK_C_sf"/>
</dbReference>
<dbReference type="AlphaFoldDB" id="A0A239CZA3"/>
<evidence type="ECO:0000256" key="3">
    <source>
        <dbReference type="ARBA" id="ARBA00022692"/>
    </source>
</evidence>
<feature type="transmembrane region" description="Helical" evidence="7">
    <location>
        <begin position="391"/>
        <end position="424"/>
    </location>
</feature>
<organism evidence="9 10">
    <name type="scientific">Tropicimonas sediminicola</name>
    <dbReference type="NCBI Taxonomy" id="1031541"/>
    <lineage>
        <taxon>Bacteria</taxon>
        <taxon>Pseudomonadati</taxon>
        <taxon>Pseudomonadota</taxon>
        <taxon>Alphaproteobacteria</taxon>
        <taxon>Rhodobacterales</taxon>
        <taxon>Roseobacteraceae</taxon>
        <taxon>Tropicimonas</taxon>
    </lineage>
</organism>
<feature type="domain" description="RCK C-terminal" evidence="8">
    <location>
        <begin position="206"/>
        <end position="288"/>
    </location>
</feature>
<keyword evidence="6 7" id="KW-0472">Membrane</keyword>
<keyword evidence="2" id="KW-0813">Transport</keyword>
<feature type="domain" description="RCK C-terminal" evidence="8">
    <location>
        <begin position="290"/>
        <end position="374"/>
    </location>
</feature>
<evidence type="ECO:0000256" key="6">
    <source>
        <dbReference type="ARBA" id="ARBA00023136"/>
    </source>
</evidence>
<feature type="transmembrane region" description="Helical" evidence="7">
    <location>
        <begin position="522"/>
        <end position="547"/>
    </location>
</feature>
<feature type="transmembrane region" description="Helical" evidence="7">
    <location>
        <begin position="134"/>
        <end position="153"/>
    </location>
</feature>
<dbReference type="OrthoDB" id="9809303at2"/>
<reference evidence="9 10" key="1">
    <citation type="submission" date="2017-06" db="EMBL/GenBank/DDBJ databases">
        <authorList>
            <person name="Kim H.J."/>
            <person name="Triplett B.A."/>
        </authorList>
    </citation>
    <scope>NUCLEOTIDE SEQUENCE [LARGE SCALE GENOMIC DNA]</scope>
    <source>
        <strain evidence="9 10">DSM 29339</strain>
    </source>
</reference>
<dbReference type="PANTHER" id="PTHR43652">
    <property type="entry name" value="BASIC AMINO ACID ANTIPORTER YFCC-RELATED"/>
    <property type="match status" value="1"/>
</dbReference>
<name>A0A239CZA3_9RHOB</name>
<dbReference type="RefSeq" id="WP_089231039.1">
    <property type="nucleotide sequence ID" value="NZ_FZOY01000001.1"/>
</dbReference>
<proteinExistence type="predicted"/>
<comment type="subcellular location">
    <subcellularLocation>
        <location evidence="1">Membrane</location>
        <topology evidence="1">Multi-pass membrane protein</topology>
    </subcellularLocation>
</comment>
<dbReference type="Proteomes" id="UP000198426">
    <property type="component" value="Unassembled WGS sequence"/>
</dbReference>
<evidence type="ECO:0000256" key="4">
    <source>
        <dbReference type="ARBA" id="ARBA00022737"/>
    </source>
</evidence>
<evidence type="ECO:0000313" key="9">
    <source>
        <dbReference type="EMBL" id="SNS25088.1"/>
    </source>
</evidence>
<dbReference type="Gene3D" id="3.30.70.1450">
    <property type="entry name" value="Regulator of K+ conductance, C-terminal domain"/>
    <property type="match status" value="1"/>
</dbReference>
<feature type="transmembrane region" description="Helical" evidence="7">
    <location>
        <begin position="497"/>
        <end position="515"/>
    </location>
</feature>
<keyword evidence="4" id="KW-0677">Repeat</keyword>
<protein>
    <submittedName>
        <fullName evidence="9">Di- and tricarboxylate transporter</fullName>
    </submittedName>
</protein>
<dbReference type="Pfam" id="PF02080">
    <property type="entry name" value="TrkA_C"/>
    <property type="match status" value="1"/>
</dbReference>
<gene>
    <name evidence="9" type="ORF">SAMN05421757_101546</name>
</gene>
<dbReference type="Pfam" id="PF03600">
    <property type="entry name" value="CitMHS"/>
    <property type="match status" value="1"/>
</dbReference>
<dbReference type="EMBL" id="FZOY01000001">
    <property type="protein sequence ID" value="SNS25088.1"/>
    <property type="molecule type" value="Genomic_DNA"/>
</dbReference>
<feature type="transmembrane region" description="Helical" evidence="7">
    <location>
        <begin position="96"/>
        <end position="122"/>
    </location>
</feature>
<evidence type="ECO:0000259" key="8">
    <source>
        <dbReference type="PROSITE" id="PS51202"/>
    </source>
</evidence>
<dbReference type="GO" id="GO:0005886">
    <property type="term" value="C:plasma membrane"/>
    <property type="evidence" value="ECO:0007669"/>
    <property type="project" value="TreeGrafter"/>
</dbReference>
<evidence type="ECO:0000256" key="1">
    <source>
        <dbReference type="ARBA" id="ARBA00004141"/>
    </source>
</evidence>
<dbReference type="PANTHER" id="PTHR43652:SF2">
    <property type="entry name" value="BASIC AMINO ACID ANTIPORTER YFCC-RELATED"/>
    <property type="match status" value="1"/>
</dbReference>
<sequence>MTPEIAFVLVLFVAAAILLATERIPPDAVALLLLVLLVASGIMDVASALQGLASEAILILACIMVLSRRLSDSGIMNRLTARLAGRSERAPRSIMVRLMLASAGLSTVVSNTSTTAVMMPLAQDAARRANCRPGLFLMPMAFASILGGSATLIGTSTNLAASSVVTRLGLEPFGLFEFFWVGLAVTLAGVTLMALVGDRLIAAEPGDAADAPPEPLFMATIAIDEAAAGGGKPLSELGLADLGVTPLAIDTSKGRVAVHPRRKLHAGDRVIVHADAEALAHLTGGGRLSLFGIGDAPPGRQFAQAVLLPGSHWIGVSVARMRQEIGDDITVVGLRRLGTEQVARIGRMRLRVGDILLMAGTAQAVERIRADIDIHLLSPDAPPRPTRREGWFTLGAMLSAILLGATGVLPLGIALLAAVLGLVLTDRFSTQDVFGMISWRVLILIGGMSSFGAAMLETGTAEWLAHLILDWVAPFGMTAVLLSLSLLTVVLTQPMSNAAAALTILPIALALAPTLGVDPRPLAVVVTLSASLSFIAPLEPALLLVYGQSRYRLLDFVRAGLPLTALSVLIVVGLVPRIWPL</sequence>
<evidence type="ECO:0000313" key="10">
    <source>
        <dbReference type="Proteomes" id="UP000198426"/>
    </source>
</evidence>
<feature type="transmembrane region" description="Helical" evidence="7">
    <location>
        <begin position="436"/>
        <end position="456"/>
    </location>
</feature>
<feature type="transmembrane region" description="Helical" evidence="7">
    <location>
        <begin position="56"/>
        <end position="76"/>
    </location>
</feature>
<dbReference type="InterPro" id="IPR004680">
    <property type="entry name" value="Cit_transptr-like_dom"/>
</dbReference>
<dbReference type="GO" id="GO:0006813">
    <property type="term" value="P:potassium ion transport"/>
    <property type="evidence" value="ECO:0007669"/>
    <property type="project" value="InterPro"/>
</dbReference>
<accession>A0A239CZA3</accession>
<keyword evidence="3 7" id="KW-0812">Transmembrane</keyword>
<dbReference type="GO" id="GO:0008324">
    <property type="term" value="F:monoatomic cation transmembrane transporter activity"/>
    <property type="evidence" value="ECO:0007669"/>
    <property type="project" value="InterPro"/>
</dbReference>
<dbReference type="InterPro" id="IPR051679">
    <property type="entry name" value="DASS-Related_Transporters"/>
</dbReference>
<evidence type="ECO:0000256" key="2">
    <source>
        <dbReference type="ARBA" id="ARBA00022448"/>
    </source>
</evidence>
<keyword evidence="10" id="KW-1185">Reference proteome</keyword>
<dbReference type="SUPFAM" id="SSF116726">
    <property type="entry name" value="TrkA C-terminal domain-like"/>
    <property type="match status" value="2"/>
</dbReference>
<feature type="transmembrane region" description="Helical" evidence="7">
    <location>
        <begin position="173"/>
        <end position="196"/>
    </location>
</feature>
<feature type="transmembrane region" description="Helical" evidence="7">
    <location>
        <begin position="468"/>
        <end position="491"/>
    </location>
</feature>
<evidence type="ECO:0000256" key="5">
    <source>
        <dbReference type="ARBA" id="ARBA00022989"/>
    </source>
</evidence>
<dbReference type="PROSITE" id="PS51202">
    <property type="entry name" value="RCK_C"/>
    <property type="match status" value="2"/>
</dbReference>